<dbReference type="GO" id="GO:0030010">
    <property type="term" value="P:establishment of cell polarity"/>
    <property type="evidence" value="ECO:0007669"/>
    <property type="project" value="TreeGrafter"/>
</dbReference>
<keyword evidence="4" id="KW-1185">Reference proteome</keyword>
<dbReference type="OrthoDB" id="5101752at2759"/>
<dbReference type="InterPro" id="IPR011993">
    <property type="entry name" value="PH-like_dom_sf"/>
</dbReference>
<dbReference type="Gene3D" id="1.20.900.10">
    <property type="entry name" value="Dbl homology (DH) domain"/>
    <property type="match status" value="1"/>
</dbReference>
<evidence type="ECO:0000313" key="3">
    <source>
        <dbReference type="EMBL" id="KAH7127922.1"/>
    </source>
</evidence>
<dbReference type="AlphaFoldDB" id="A0A9P9IP85"/>
<dbReference type="Gene3D" id="2.30.29.30">
    <property type="entry name" value="Pleckstrin-homology domain (PH domain)/Phosphotyrosine-binding domain (PTB)"/>
    <property type="match status" value="1"/>
</dbReference>
<dbReference type="GO" id="GO:0005737">
    <property type="term" value="C:cytoplasm"/>
    <property type="evidence" value="ECO:0007669"/>
    <property type="project" value="TreeGrafter"/>
</dbReference>
<dbReference type="InterPro" id="IPR036872">
    <property type="entry name" value="CH_dom_sf"/>
</dbReference>
<reference evidence="3" key="1">
    <citation type="journal article" date="2021" name="Nat. Commun.">
        <title>Genetic determinants of endophytism in the Arabidopsis root mycobiome.</title>
        <authorList>
            <person name="Mesny F."/>
            <person name="Miyauchi S."/>
            <person name="Thiergart T."/>
            <person name="Pickel B."/>
            <person name="Atanasova L."/>
            <person name="Karlsson M."/>
            <person name="Huettel B."/>
            <person name="Barry K.W."/>
            <person name="Haridas S."/>
            <person name="Chen C."/>
            <person name="Bauer D."/>
            <person name="Andreopoulos W."/>
            <person name="Pangilinan J."/>
            <person name="LaButti K."/>
            <person name="Riley R."/>
            <person name="Lipzen A."/>
            <person name="Clum A."/>
            <person name="Drula E."/>
            <person name="Henrissat B."/>
            <person name="Kohler A."/>
            <person name="Grigoriev I.V."/>
            <person name="Martin F.M."/>
            <person name="Hacquard S."/>
        </authorList>
    </citation>
    <scope>NUCLEOTIDE SEQUENCE</scope>
    <source>
        <strain evidence="3">MPI-CAGE-AT-0021</strain>
    </source>
</reference>
<dbReference type="PANTHER" id="PTHR47339:SF1">
    <property type="entry name" value="CELL DIVISION CONTROL PROTEIN 24"/>
    <property type="match status" value="1"/>
</dbReference>
<dbReference type="InterPro" id="IPR053026">
    <property type="entry name" value="CDC42_GEF"/>
</dbReference>
<gene>
    <name evidence="3" type="ORF">B0J13DRAFT_564735</name>
</gene>
<organism evidence="3 4">
    <name type="scientific">Dactylonectria estremocensis</name>
    <dbReference type="NCBI Taxonomy" id="1079267"/>
    <lineage>
        <taxon>Eukaryota</taxon>
        <taxon>Fungi</taxon>
        <taxon>Dikarya</taxon>
        <taxon>Ascomycota</taxon>
        <taxon>Pezizomycotina</taxon>
        <taxon>Sordariomycetes</taxon>
        <taxon>Hypocreomycetidae</taxon>
        <taxon>Hypocreales</taxon>
        <taxon>Nectriaceae</taxon>
        <taxon>Dactylonectria</taxon>
    </lineage>
</organism>
<name>A0A9P9IP85_9HYPO</name>
<protein>
    <submittedName>
        <fullName evidence="3">Dbl homology domain-containing protein</fullName>
    </submittedName>
</protein>
<dbReference type="SUPFAM" id="SSF48065">
    <property type="entry name" value="DBL homology domain (DH-domain)"/>
    <property type="match status" value="1"/>
</dbReference>
<feature type="region of interest" description="Disordered" evidence="1">
    <location>
        <begin position="1"/>
        <end position="51"/>
    </location>
</feature>
<dbReference type="InterPro" id="IPR035899">
    <property type="entry name" value="DBL_dom_sf"/>
</dbReference>
<dbReference type="GO" id="GO:0043332">
    <property type="term" value="C:mating projection tip"/>
    <property type="evidence" value="ECO:0007669"/>
    <property type="project" value="TreeGrafter"/>
</dbReference>
<dbReference type="SUPFAM" id="SSF50729">
    <property type="entry name" value="PH domain-like"/>
    <property type="match status" value="1"/>
</dbReference>
<evidence type="ECO:0000259" key="2">
    <source>
        <dbReference type="PROSITE" id="PS50010"/>
    </source>
</evidence>
<feature type="domain" description="DH" evidence="2">
    <location>
        <begin position="208"/>
        <end position="394"/>
    </location>
</feature>
<dbReference type="GO" id="GO:0005634">
    <property type="term" value="C:nucleus"/>
    <property type="evidence" value="ECO:0007669"/>
    <property type="project" value="TreeGrafter"/>
</dbReference>
<dbReference type="GO" id="GO:0031106">
    <property type="term" value="P:septin ring organization"/>
    <property type="evidence" value="ECO:0007669"/>
    <property type="project" value="TreeGrafter"/>
</dbReference>
<dbReference type="EMBL" id="JAGMUU010000022">
    <property type="protein sequence ID" value="KAH7127922.1"/>
    <property type="molecule type" value="Genomic_DNA"/>
</dbReference>
<dbReference type="Pfam" id="PF15411">
    <property type="entry name" value="PH_10"/>
    <property type="match status" value="1"/>
</dbReference>
<dbReference type="CDD" id="cd00014">
    <property type="entry name" value="CH_SF"/>
    <property type="match status" value="1"/>
</dbReference>
<dbReference type="Proteomes" id="UP000717696">
    <property type="component" value="Unassembled WGS sequence"/>
</dbReference>
<dbReference type="InterPro" id="IPR010481">
    <property type="entry name" value="Cdc24/Scd1_N"/>
</dbReference>
<dbReference type="PROSITE" id="PS50010">
    <property type="entry name" value="DH_2"/>
    <property type="match status" value="1"/>
</dbReference>
<accession>A0A9P9IP85</accession>
<dbReference type="Pfam" id="PF00621">
    <property type="entry name" value="RhoGEF"/>
    <property type="match status" value="1"/>
</dbReference>
<evidence type="ECO:0000256" key="1">
    <source>
        <dbReference type="SAM" id="MobiDB-lite"/>
    </source>
</evidence>
<evidence type="ECO:0000313" key="4">
    <source>
        <dbReference type="Proteomes" id="UP000717696"/>
    </source>
</evidence>
<dbReference type="Pfam" id="PF06395">
    <property type="entry name" value="CDC24"/>
    <property type="match status" value="1"/>
</dbReference>
<dbReference type="InterPro" id="IPR000219">
    <property type="entry name" value="DH_dom"/>
</dbReference>
<dbReference type="GO" id="GO:0000935">
    <property type="term" value="C:division septum"/>
    <property type="evidence" value="ECO:0007669"/>
    <property type="project" value="TreeGrafter"/>
</dbReference>
<comment type="caution">
    <text evidence="3">The sequence shown here is derived from an EMBL/GenBank/DDBJ whole genome shotgun (WGS) entry which is preliminary data.</text>
</comment>
<dbReference type="Gene3D" id="1.10.418.10">
    <property type="entry name" value="Calponin-like domain"/>
    <property type="match status" value="1"/>
</dbReference>
<dbReference type="PANTHER" id="PTHR47339">
    <property type="entry name" value="CELL DIVISION CONTROL PROTEIN 24"/>
    <property type="match status" value="1"/>
</dbReference>
<dbReference type="GO" id="GO:0005085">
    <property type="term" value="F:guanyl-nucleotide exchange factor activity"/>
    <property type="evidence" value="ECO:0007669"/>
    <property type="project" value="InterPro"/>
</dbReference>
<dbReference type="SMART" id="SM00325">
    <property type="entry name" value="RhoGEF"/>
    <property type="match status" value="1"/>
</dbReference>
<sequence>MRYTIPTHPPLGTAVRPIPNAAQSSLETSPTTSHDISVEISGPISSTPNTINPTASGSHYVHKICVALIHRLAQVPNLEPFLQGVDENDSVNSLWNLFRDGHPLLTIYNSTQPKVMLGSGGEDWSATVAENAESAIFEFTQACRDELEVPPSDRFLVSDLVGNNISHLIKAIHVINYHVLDLAERRGYLKPLKSHVGKAPPGIPNATSLNPIVRELIATEEMYLNSLTDLQSLRETLTDMGVVPSDTIHQTFLNIEEIIDCHRRFLEHMRLVNGWPTSQQKWGTLFSEFEDKFAVYYPFFSNRRVAFEAINRIFNDEELSKNPRAEASRRTLLIGKDSYKYILQSAMQRPLSRMAKYPVVLRDMIKRVESEDMKANLIAGRDAVERVLEKINKIVEEDLSKVAFEDLMSRMEDWKRYNVEQFGKLLLYGTFKITTTTAVGSQKDYKVYLFERILICCKEIRDEAKGTERKGSGENTKLRLKGRVFTTNMVNIEHTSMPDFYNVVVWWAGEFNMKDCFTIKFTNAAVMERWADQLEHQRKEALIESRREMPRYFTYPRLE</sequence>
<proteinExistence type="predicted"/>
<feature type="compositionally biased region" description="Polar residues" evidence="1">
    <location>
        <begin position="21"/>
        <end position="35"/>
    </location>
</feature>